<accession>A0A1M7YHW5</accession>
<name>A0A1M7YHW5_9BACT</name>
<dbReference type="Gene3D" id="3.40.50.300">
    <property type="entry name" value="P-loop containing nucleotide triphosphate hydrolases"/>
    <property type="match status" value="2"/>
</dbReference>
<dbReference type="Pfam" id="PF13538">
    <property type="entry name" value="UvrD_C_2"/>
    <property type="match status" value="1"/>
</dbReference>
<dbReference type="GO" id="GO:0006310">
    <property type="term" value="P:DNA recombination"/>
    <property type="evidence" value="ECO:0007669"/>
    <property type="project" value="InterPro"/>
</dbReference>
<dbReference type="CDD" id="cd17933">
    <property type="entry name" value="DEXSc_RecD-like"/>
    <property type="match status" value="1"/>
</dbReference>
<keyword evidence="5" id="KW-1185">Reference proteome</keyword>
<dbReference type="STRING" id="1121416.SAMN02745220_04424"/>
<protein>
    <submittedName>
        <fullName evidence="4">DNA helicase/exodeoxyribonuclease V, alpha subunit</fullName>
    </submittedName>
</protein>
<dbReference type="GO" id="GO:0009338">
    <property type="term" value="C:exodeoxyribonuclease V complex"/>
    <property type="evidence" value="ECO:0007669"/>
    <property type="project" value="InterPro"/>
</dbReference>
<dbReference type="Pfam" id="PF13245">
    <property type="entry name" value="AAA_19"/>
    <property type="match status" value="1"/>
</dbReference>
<dbReference type="CDD" id="cd18809">
    <property type="entry name" value="SF1_C_RecD"/>
    <property type="match status" value="1"/>
</dbReference>
<keyword evidence="2" id="KW-0067">ATP-binding</keyword>
<organism evidence="4 5">
    <name type="scientific">Desulfopila aestuarii DSM 18488</name>
    <dbReference type="NCBI Taxonomy" id="1121416"/>
    <lineage>
        <taxon>Bacteria</taxon>
        <taxon>Pseudomonadati</taxon>
        <taxon>Thermodesulfobacteriota</taxon>
        <taxon>Desulfobulbia</taxon>
        <taxon>Desulfobulbales</taxon>
        <taxon>Desulfocapsaceae</taxon>
        <taxon>Desulfopila</taxon>
    </lineage>
</organism>
<dbReference type="InterPro" id="IPR027417">
    <property type="entry name" value="P-loop_NTPase"/>
</dbReference>
<dbReference type="InterPro" id="IPR003593">
    <property type="entry name" value="AAA+_ATPase"/>
</dbReference>
<dbReference type="SMART" id="SM00382">
    <property type="entry name" value="AAA"/>
    <property type="match status" value="1"/>
</dbReference>
<dbReference type="EMBL" id="FRFE01000032">
    <property type="protein sequence ID" value="SHO52214.1"/>
    <property type="molecule type" value="Genomic_DNA"/>
</dbReference>
<dbReference type="InterPro" id="IPR027785">
    <property type="entry name" value="UvrD-like_helicase_C"/>
</dbReference>
<dbReference type="GO" id="GO:0006302">
    <property type="term" value="P:double-strand break repair"/>
    <property type="evidence" value="ECO:0007669"/>
    <property type="project" value="InterPro"/>
</dbReference>
<keyword evidence="1" id="KW-0547">Nucleotide-binding</keyword>
<proteinExistence type="inferred from homology"/>
<reference evidence="4 5" key="1">
    <citation type="submission" date="2016-12" db="EMBL/GenBank/DDBJ databases">
        <authorList>
            <person name="Song W.-J."/>
            <person name="Kurnit D.M."/>
        </authorList>
    </citation>
    <scope>NUCLEOTIDE SEQUENCE [LARGE SCALE GENOMIC DNA]</scope>
    <source>
        <strain evidence="4 5">DSM 18488</strain>
    </source>
</reference>
<keyword evidence="4" id="KW-0347">Helicase</keyword>
<sequence length="552" mass="61078">MSADNREYQPRLLDIHFARFLAERSGLNGREKSRFEELVRLLSMDMAGGHSCLPVSPEDRELLSCCALISSGDETPLILAHDRLYLHRYFRYESRLADQLARLAGISHALPNCHELLDYCFGPDGKEPDYQKRAARVALQQSLAIISGGPGTGKTTTVVKIIGLLIEALGGELRIALAAPTGKAAMRLQESIANSLAGLTFPQEIIDRIPTTASTLHRLLGVQRNRPGFRHTHDNPLPWDVVVVDEASMVDLAMMSKLVDALMPRARLILLGDKDQLASVESGSVLADCIRSLAENTVELQKSYRFDTGIKALAQAINTGDGELAWQLLNGGEHDNVTLLRNPYFGVVAERYNAYMEVAVHHRDRGMNAVFQAFGAFRVLCAMRHGARGVAGVNASVENHLKIAGYDVTSDPWYLGRPVMVTANDYSLELFNGDIGICLPDPTDGRMKVWFERGDGGYRSCLPYRIPSCETVYGMTIHKSQGSEFREVVVMLPEEESRLLNRQLVYTAVTRAKECVQIVASKKILVYALQSDYPRSSGLAEMLHHAGEGRRL</sequence>
<dbReference type="GO" id="GO:0005524">
    <property type="term" value="F:ATP binding"/>
    <property type="evidence" value="ECO:0007669"/>
    <property type="project" value="UniProtKB-KW"/>
</dbReference>
<evidence type="ECO:0000313" key="5">
    <source>
        <dbReference type="Proteomes" id="UP000184603"/>
    </source>
</evidence>
<dbReference type="HAMAP" id="MF_01487">
    <property type="entry name" value="RecD"/>
    <property type="match status" value="1"/>
</dbReference>
<evidence type="ECO:0000259" key="3">
    <source>
        <dbReference type="SMART" id="SM00382"/>
    </source>
</evidence>
<evidence type="ECO:0000256" key="1">
    <source>
        <dbReference type="ARBA" id="ARBA00022741"/>
    </source>
</evidence>
<evidence type="ECO:0000256" key="2">
    <source>
        <dbReference type="ARBA" id="ARBA00022840"/>
    </source>
</evidence>
<dbReference type="PANTHER" id="PTHR43788:SF6">
    <property type="entry name" value="DNA HELICASE B"/>
    <property type="match status" value="1"/>
</dbReference>
<dbReference type="GO" id="GO:0008854">
    <property type="term" value="F:exodeoxyribonuclease V activity"/>
    <property type="evidence" value="ECO:0007669"/>
    <property type="project" value="InterPro"/>
</dbReference>
<gene>
    <name evidence="4" type="ORF">SAMN02745220_04424</name>
</gene>
<dbReference type="Proteomes" id="UP000184603">
    <property type="component" value="Unassembled WGS sequence"/>
</dbReference>
<dbReference type="PANTHER" id="PTHR43788">
    <property type="entry name" value="DNA2/NAM7 HELICASE FAMILY MEMBER"/>
    <property type="match status" value="1"/>
</dbReference>
<dbReference type="InterPro" id="IPR050534">
    <property type="entry name" value="Coronavir_polyprotein_1ab"/>
</dbReference>
<evidence type="ECO:0000313" key="4">
    <source>
        <dbReference type="EMBL" id="SHO52214.1"/>
    </source>
</evidence>
<feature type="domain" description="AAA+ ATPase" evidence="3">
    <location>
        <begin position="140"/>
        <end position="300"/>
    </location>
</feature>
<dbReference type="InterPro" id="IPR006344">
    <property type="entry name" value="RecD"/>
</dbReference>
<dbReference type="SUPFAM" id="SSF52540">
    <property type="entry name" value="P-loop containing nucleoside triphosphate hydrolases"/>
    <property type="match status" value="2"/>
</dbReference>
<dbReference type="OrthoDB" id="9763659at2"/>
<dbReference type="GO" id="GO:0017116">
    <property type="term" value="F:single-stranded DNA helicase activity"/>
    <property type="evidence" value="ECO:0007669"/>
    <property type="project" value="TreeGrafter"/>
</dbReference>
<keyword evidence="4" id="KW-0378">Hydrolase</keyword>
<dbReference type="RefSeq" id="WP_073615832.1">
    <property type="nucleotide sequence ID" value="NZ_FRFE01000032.1"/>
</dbReference>
<dbReference type="AlphaFoldDB" id="A0A1M7YHW5"/>
<dbReference type="NCBIfam" id="TIGR01447">
    <property type="entry name" value="recD"/>
    <property type="match status" value="1"/>
</dbReference>